<organism evidence="1 2">
    <name type="scientific">Chryseobacterium zhengzhouense</name>
    <dbReference type="NCBI Taxonomy" id="1636086"/>
    <lineage>
        <taxon>Bacteria</taxon>
        <taxon>Pseudomonadati</taxon>
        <taxon>Bacteroidota</taxon>
        <taxon>Flavobacteriia</taxon>
        <taxon>Flavobacteriales</taxon>
        <taxon>Weeksellaceae</taxon>
        <taxon>Chryseobacterium group</taxon>
        <taxon>Chryseobacterium</taxon>
    </lineage>
</organism>
<dbReference type="Proteomes" id="UP001596550">
    <property type="component" value="Unassembled WGS sequence"/>
</dbReference>
<name>A0ABW2LWE1_9FLAO</name>
<sequence>MGKQSKFYIQNSAISIIPDSKIHNSQNPQTLPYSNFFRSREPAFTTRFFMCLGGGFAAAEAHEKSSNTPFNQG</sequence>
<accession>A0ABW2LWE1</accession>
<protein>
    <submittedName>
        <fullName evidence="1">Uncharacterized protein</fullName>
    </submittedName>
</protein>
<evidence type="ECO:0000313" key="1">
    <source>
        <dbReference type="EMBL" id="MFC7345851.1"/>
    </source>
</evidence>
<proteinExistence type="predicted"/>
<evidence type="ECO:0000313" key="2">
    <source>
        <dbReference type="Proteomes" id="UP001596550"/>
    </source>
</evidence>
<comment type="caution">
    <text evidence="1">The sequence shown here is derived from an EMBL/GenBank/DDBJ whole genome shotgun (WGS) entry which is preliminary data.</text>
</comment>
<reference evidence="2" key="1">
    <citation type="journal article" date="2019" name="Int. J. Syst. Evol. Microbiol.">
        <title>The Global Catalogue of Microorganisms (GCM) 10K type strain sequencing project: providing services to taxonomists for standard genome sequencing and annotation.</title>
        <authorList>
            <consortium name="The Broad Institute Genomics Platform"/>
            <consortium name="The Broad Institute Genome Sequencing Center for Infectious Disease"/>
            <person name="Wu L."/>
            <person name="Ma J."/>
        </authorList>
    </citation>
    <scope>NUCLEOTIDE SEQUENCE [LARGE SCALE GENOMIC DNA]</scope>
    <source>
        <strain evidence="2">CCUG 54781</strain>
    </source>
</reference>
<gene>
    <name evidence="1" type="ORF">ACFQO9_03835</name>
</gene>
<dbReference type="EMBL" id="JBHTCR010000002">
    <property type="protein sequence ID" value="MFC7345851.1"/>
    <property type="molecule type" value="Genomic_DNA"/>
</dbReference>
<dbReference type="RefSeq" id="WP_378173972.1">
    <property type="nucleotide sequence ID" value="NZ_JBHTCR010000002.1"/>
</dbReference>
<keyword evidence="2" id="KW-1185">Reference proteome</keyword>